<protein>
    <recommendedName>
        <fullName evidence="4">DUF3800 domain-containing protein</fullName>
    </recommendedName>
</protein>
<feature type="region of interest" description="Disordered" evidence="1">
    <location>
        <begin position="240"/>
        <end position="263"/>
    </location>
</feature>
<accession>A0AAW3T8L6</accession>
<evidence type="ECO:0000313" key="3">
    <source>
        <dbReference type="Proteomes" id="UP000590225"/>
    </source>
</evidence>
<organism evidence="2 3">
    <name type="scientific">Curtobacterium pusillum</name>
    <dbReference type="NCBI Taxonomy" id="69373"/>
    <lineage>
        <taxon>Bacteria</taxon>
        <taxon>Bacillati</taxon>
        <taxon>Actinomycetota</taxon>
        <taxon>Actinomycetes</taxon>
        <taxon>Micrococcales</taxon>
        <taxon>Microbacteriaceae</taxon>
        <taxon>Curtobacterium</taxon>
    </lineage>
</organism>
<gene>
    <name evidence="2" type="ORF">FHW23_002167</name>
</gene>
<dbReference type="Pfam" id="PF12686">
    <property type="entry name" value="DUF3800"/>
    <property type="match status" value="1"/>
</dbReference>
<reference evidence="2 3" key="1">
    <citation type="submission" date="2020-07" db="EMBL/GenBank/DDBJ databases">
        <title>Above-ground endophytic microbial communities from plants in different locations in the United States.</title>
        <authorList>
            <person name="Frank C."/>
        </authorList>
    </citation>
    <scope>NUCLEOTIDE SEQUENCE [LARGE SCALE GENOMIC DNA]</scope>
    <source>
        <strain evidence="2 3">WPL5_2</strain>
    </source>
</reference>
<dbReference type="EMBL" id="JACGXP010000003">
    <property type="protein sequence ID" value="MBA8990902.1"/>
    <property type="molecule type" value="Genomic_DNA"/>
</dbReference>
<proteinExistence type="predicted"/>
<dbReference type="Proteomes" id="UP000590225">
    <property type="component" value="Unassembled WGS sequence"/>
</dbReference>
<sequence length="263" mass="29640">MRLIFLDESARDRAFYFMGALIADAAAVRSIESGLDGIARLVEAHSCGGFDSTSEFHAVDMFHGKNDWKDVPPGWRAKACVLASKVIARSTATFVFRGIDLDGHRARYGERAYPVHLLTLAQILEAVDGQLCRLDPIEQLGLVLADDHHTADGARRSLRDFKVERAPGYTNRPLTRIADTLYFGPSHESRMLQAADLATFFFNRERTVEERDHRSATTVRTITGHIRHITVSEYVWDPRKTQRPARGRGAGWVREARERPAPR</sequence>
<comment type="caution">
    <text evidence="2">The sequence shown here is derived from an EMBL/GenBank/DDBJ whole genome shotgun (WGS) entry which is preliminary data.</text>
</comment>
<dbReference type="AlphaFoldDB" id="A0AAW3T8L6"/>
<evidence type="ECO:0000256" key="1">
    <source>
        <dbReference type="SAM" id="MobiDB-lite"/>
    </source>
</evidence>
<name>A0AAW3T8L6_9MICO</name>
<feature type="compositionally biased region" description="Basic and acidic residues" evidence="1">
    <location>
        <begin position="254"/>
        <end position="263"/>
    </location>
</feature>
<dbReference type="RefSeq" id="WP_182516170.1">
    <property type="nucleotide sequence ID" value="NZ_JACGXP010000003.1"/>
</dbReference>
<evidence type="ECO:0008006" key="4">
    <source>
        <dbReference type="Google" id="ProtNLM"/>
    </source>
</evidence>
<evidence type="ECO:0000313" key="2">
    <source>
        <dbReference type="EMBL" id="MBA8990902.1"/>
    </source>
</evidence>
<dbReference type="InterPro" id="IPR024524">
    <property type="entry name" value="DUF3800"/>
</dbReference>